<dbReference type="RefSeq" id="WP_142824039.1">
    <property type="nucleotide sequence ID" value="NZ_CP117267.1"/>
</dbReference>
<dbReference type="PANTHER" id="PTHR39175">
    <property type="entry name" value="FAMILY PROTEIN, PUTATIVE (AFU_ORTHOLOGUE AFUA_3G15060)-RELATED"/>
    <property type="match status" value="1"/>
</dbReference>
<dbReference type="Proteomes" id="UP000318939">
    <property type="component" value="Chromosome"/>
</dbReference>
<dbReference type="Gene3D" id="3.10.180.10">
    <property type="entry name" value="2,3-Dihydroxybiphenyl 1,2-Dioxygenase, domain 1"/>
    <property type="match status" value="1"/>
</dbReference>
<sequence length="122" mass="13353">MAVIGIDHIQLAMPAGQEQVARAFYSGVLGLPELEKPLHLASRGGCWFGMEKLKIHLGVEHDFVPAKKAHPGLLVDDLASLCHTLQNAGYETTSDQPLEGFTRVYVNDPFGNRIELMQVSAK</sequence>
<reference evidence="2" key="2">
    <citation type="journal article" date="2023" name="MicrobiologyOpen">
        <title>Genomics of the tumorigenes clade of the family Rhizobiaceae and description of Rhizobium rhododendri sp. nov.</title>
        <authorList>
            <person name="Kuzmanovic N."/>
            <person name="diCenzo G.C."/>
            <person name="Bunk B."/>
            <person name="Sproeer C."/>
            <person name="Fruehling A."/>
            <person name="Neumann-Schaal M."/>
            <person name="Overmann J."/>
            <person name="Smalla K."/>
        </authorList>
    </citation>
    <scope>NUCLEOTIDE SEQUENCE</scope>
    <source>
        <strain evidence="2">Rho-6.2</strain>
    </source>
</reference>
<protein>
    <submittedName>
        <fullName evidence="2">VOC family protein</fullName>
    </submittedName>
</protein>
<evidence type="ECO:0000259" key="1">
    <source>
        <dbReference type="PROSITE" id="PS51819"/>
    </source>
</evidence>
<dbReference type="SUPFAM" id="SSF54593">
    <property type="entry name" value="Glyoxalase/Bleomycin resistance protein/Dihydroxybiphenyl dioxygenase"/>
    <property type="match status" value="1"/>
</dbReference>
<dbReference type="InterPro" id="IPR029068">
    <property type="entry name" value="Glyas_Bleomycin-R_OHBP_Dase"/>
</dbReference>
<keyword evidence="3" id="KW-1185">Reference proteome</keyword>
<feature type="domain" description="VOC" evidence="1">
    <location>
        <begin position="5"/>
        <end position="119"/>
    </location>
</feature>
<dbReference type="PROSITE" id="PS51819">
    <property type="entry name" value="VOC"/>
    <property type="match status" value="1"/>
</dbReference>
<evidence type="ECO:0000313" key="3">
    <source>
        <dbReference type="Proteomes" id="UP000318939"/>
    </source>
</evidence>
<dbReference type="InterPro" id="IPR037523">
    <property type="entry name" value="VOC_core"/>
</dbReference>
<organism evidence="2 3">
    <name type="scientific">Rhizobium rhododendri</name>
    <dbReference type="NCBI Taxonomy" id="2506430"/>
    <lineage>
        <taxon>Bacteria</taxon>
        <taxon>Pseudomonadati</taxon>
        <taxon>Pseudomonadota</taxon>
        <taxon>Alphaproteobacteria</taxon>
        <taxon>Hyphomicrobiales</taxon>
        <taxon>Rhizobiaceae</taxon>
        <taxon>Rhizobium/Agrobacterium group</taxon>
        <taxon>Rhizobium</taxon>
    </lineage>
</organism>
<proteinExistence type="predicted"/>
<dbReference type="Pfam" id="PF00903">
    <property type="entry name" value="Glyoxalase"/>
    <property type="match status" value="1"/>
</dbReference>
<reference evidence="2" key="1">
    <citation type="journal article" date="2019" name="Phytopathology">
        <title>A Novel Group of Rhizobium tumorigenes-Like Agrobacteria Associated with Crown Gall Disease of Rhododendron and Blueberry.</title>
        <authorList>
            <person name="Kuzmanovic N."/>
            <person name="Behrens P."/>
            <person name="Idczak E."/>
            <person name="Wagner S."/>
            <person name="Gotz M."/>
            <person name="Sproer C."/>
            <person name="Bunk B."/>
            <person name="Overmann J."/>
            <person name="Smalla K."/>
        </authorList>
    </citation>
    <scope>NUCLEOTIDE SEQUENCE</scope>
    <source>
        <strain evidence="2">Rho-6.2</strain>
    </source>
</reference>
<accession>A0ABY8IIJ0</accession>
<evidence type="ECO:0000313" key="2">
    <source>
        <dbReference type="EMBL" id="WFS23190.1"/>
    </source>
</evidence>
<gene>
    <name evidence="2" type="ORF">PR018_01280</name>
</gene>
<name>A0ABY8IIJ0_9HYPH</name>
<dbReference type="InterPro" id="IPR004360">
    <property type="entry name" value="Glyas_Fos-R_dOase_dom"/>
</dbReference>
<dbReference type="PANTHER" id="PTHR39175:SF1">
    <property type="entry name" value="FAMILY PROTEIN, PUTATIVE (AFU_ORTHOLOGUE AFUA_3G15060)-RELATED"/>
    <property type="match status" value="1"/>
</dbReference>
<dbReference type="EMBL" id="CP117267">
    <property type="protein sequence ID" value="WFS23190.1"/>
    <property type="molecule type" value="Genomic_DNA"/>
</dbReference>